<dbReference type="Gene3D" id="1.25.10.10">
    <property type="entry name" value="Leucine-rich Repeat Variant"/>
    <property type="match status" value="3"/>
</dbReference>
<sequence length="901" mass="100847">MSMQVVARNLLETLRLVHGNKDDVARVITVLCGISEDYDPSVRQELMVQLPHITAFLKEVELSNQFLQYLVPMLISFLGDENNNVRKSCHSTVLNLIEQGFLDADTVSEKMCPLILHLTDNVHPEELRIESILLMSKLMALLGKKAAEELFLERLFTLCTDKSNNIRKACATTFGDISTTCGRKTTEEVLLPKFFTLCEDGAWCVRKACAENFMPISCIVSKETRHKELSSFYLILLADHSRWVRLTAFQALGPFISTFAEPDRTGLYYSKDGVLTIVDAPFSPDHSSSTDETTTTKELCNGDSEELASDNSSSDRTSSSIPCDSVVPLCSTDTSLSAQEVPGISCHVGNYCTVIEVSPPTKSPLKDISEACSRNSDSGKGSSSLAESANSREDKAFDAAGNVESIQNGSSMPDDVASLSESEEKFNNSLTKEEKEFNKLWYEAACFSDDGAVDKCNINGELAIEDTTLIRYSEDKSNVLSSITVNGVNLSSAITLSGPISCDSIPMISCNNSLKESPCKQECLKEASDAVPNLTLSQELSESSSGISVDDTDLSPQELKVNSESTDKECAFNYFQYWRDPLPDIEIDAESLADSSSTEIKLYESSTFSFENSQRKHYNKTGYRRYRIGDNDMDREFMKLSQMDKGEPPPEVKLFSPQFSPHDQDIVPPELLLQYLNMIDAAWAQTIDAEIARHCAYSLPAVALTLGREFWPCLKDTFDALSSDLQGFIMMWKVRRTIASAMHQLAVILGPEITSRDLLPVFSRFINDLDEVRVGILQHLYEFLKVLRQEERNQFLPNLSEFLVSNSDSDSNEKNWRFRLILAEQLVSIVDLYEPRYIRNHLVPLTLTLIKDKVCEVRLATVRVMAAVMKQLSQSPTYAKAFISELTENFVHSPKWLYRQL</sequence>
<evidence type="ECO:0000259" key="4">
    <source>
        <dbReference type="Pfam" id="PF22956"/>
    </source>
</evidence>
<dbReference type="Pfam" id="PF22956">
    <property type="entry name" value="VPS15-like_hel"/>
    <property type="match status" value="1"/>
</dbReference>
<evidence type="ECO:0000256" key="3">
    <source>
        <dbReference type="SAM" id="MobiDB-lite"/>
    </source>
</evidence>
<dbReference type="InterPro" id="IPR055231">
    <property type="entry name" value="2AA_helical"/>
</dbReference>
<dbReference type="PANTHER" id="PTHR10648:SF1">
    <property type="entry name" value="SERINE_THREONINE-PROTEIN PHOSPHATASE 4 REGULATORY SUBUNIT 1"/>
    <property type="match status" value="1"/>
</dbReference>
<dbReference type="GO" id="GO:0019888">
    <property type="term" value="F:protein phosphatase regulator activity"/>
    <property type="evidence" value="ECO:0007669"/>
    <property type="project" value="TreeGrafter"/>
</dbReference>
<feature type="region of interest" description="Disordered" evidence="3">
    <location>
        <begin position="363"/>
        <end position="423"/>
    </location>
</feature>
<feature type="compositionally biased region" description="Low complexity" evidence="3">
    <location>
        <begin position="309"/>
        <end position="322"/>
    </location>
</feature>
<protein>
    <recommendedName>
        <fullName evidence="4">Phosphatase 2A Regulatory Subunit A helical domain-containing protein</fullName>
    </recommendedName>
</protein>
<evidence type="ECO:0000256" key="1">
    <source>
        <dbReference type="ARBA" id="ARBA00022737"/>
    </source>
</evidence>
<dbReference type="InterPro" id="IPR011989">
    <property type="entry name" value="ARM-like"/>
</dbReference>
<gene>
    <name evidence="5" type="ORF">JTE90_015078</name>
</gene>
<evidence type="ECO:0000313" key="6">
    <source>
        <dbReference type="Proteomes" id="UP000827092"/>
    </source>
</evidence>
<dbReference type="InterPro" id="IPR021133">
    <property type="entry name" value="HEAT_type_2"/>
</dbReference>
<reference evidence="5 6" key="1">
    <citation type="journal article" date="2022" name="Nat. Ecol. Evol.">
        <title>A masculinizing supergene underlies an exaggerated male reproductive morph in a spider.</title>
        <authorList>
            <person name="Hendrickx F."/>
            <person name="De Corte Z."/>
            <person name="Sonet G."/>
            <person name="Van Belleghem S.M."/>
            <person name="Kostlbacher S."/>
            <person name="Vangestel C."/>
        </authorList>
    </citation>
    <scope>NUCLEOTIDE SEQUENCE [LARGE SCALE GENOMIC DNA]</scope>
    <source>
        <strain evidence="5">W744_W776</strain>
    </source>
</reference>
<feature type="compositionally biased region" description="Low complexity" evidence="3">
    <location>
        <begin position="373"/>
        <end position="388"/>
    </location>
</feature>
<feature type="domain" description="Phosphatase 2A Regulatory Subunit A helical" evidence="4">
    <location>
        <begin position="4"/>
        <end position="256"/>
    </location>
</feature>
<evidence type="ECO:0000256" key="2">
    <source>
        <dbReference type="PROSITE-ProRule" id="PRU00103"/>
    </source>
</evidence>
<dbReference type="InterPro" id="IPR051023">
    <property type="entry name" value="PP2A_Regulatory_Subunit_A"/>
</dbReference>
<name>A0AAV6VS13_9ARAC</name>
<organism evidence="5 6">
    <name type="scientific">Oedothorax gibbosus</name>
    <dbReference type="NCBI Taxonomy" id="931172"/>
    <lineage>
        <taxon>Eukaryota</taxon>
        <taxon>Metazoa</taxon>
        <taxon>Ecdysozoa</taxon>
        <taxon>Arthropoda</taxon>
        <taxon>Chelicerata</taxon>
        <taxon>Arachnida</taxon>
        <taxon>Araneae</taxon>
        <taxon>Araneomorphae</taxon>
        <taxon>Entelegynae</taxon>
        <taxon>Araneoidea</taxon>
        <taxon>Linyphiidae</taxon>
        <taxon>Erigoninae</taxon>
        <taxon>Oedothorax</taxon>
    </lineage>
</organism>
<dbReference type="SUPFAM" id="SSF48371">
    <property type="entry name" value="ARM repeat"/>
    <property type="match status" value="1"/>
</dbReference>
<dbReference type="EMBL" id="JAFNEN010000034">
    <property type="protein sequence ID" value="KAG8198861.1"/>
    <property type="molecule type" value="Genomic_DNA"/>
</dbReference>
<feature type="repeat" description="HEAT" evidence="2">
    <location>
        <begin position="842"/>
        <end position="880"/>
    </location>
</feature>
<dbReference type="GO" id="GO:0005737">
    <property type="term" value="C:cytoplasm"/>
    <property type="evidence" value="ECO:0007669"/>
    <property type="project" value="TreeGrafter"/>
</dbReference>
<dbReference type="PROSITE" id="PS50077">
    <property type="entry name" value="HEAT_REPEAT"/>
    <property type="match status" value="2"/>
</dbReference>
<accession>A0AAV6VS13</accession>
<dbReference type="InterPro" id="IPR016024">
    <property type="entry name" value="ARM-type_fold"/>
</dbReference>
<comment type="caution">
    <text evidence="5">The sequence shown here is derived from an EMBL/GenBank/DDBJ whole genome shotgun (WGS) entry which is preliminary data.</text>
</comment>
<dbReference type="AlphaFoldDB" id="A0AAV6VS13"/>
<keyword evidence="1" id="KW-0677">Repeat</keyword>
<evidence type="ECO:0000313" key="5">
    <source>
        <dbReference type="EMBL" id="KAG8198861.1"/>
    </source>
</evidence>
<proteinExistence type="predicted"/>
<dbReference type="PANTHER" id="PTHR10648">
    <property type="entry name" value="SERINE/THREONINE-PROTEIN PHOSPHATASE PP2A 65 KDA REGULATORY SUBUNIT"/>
    <property type="match status" value="1"/>
</dbReference>
<keyword evidence="6" id="KW-1185">Reference proteome</keyword>
<feature type="region of interest" description="Disordered" evidence="3">
    <location>
        <begin position="284"/>
        <end position="322"/>
    </location>
</feature>
<feature type="repeat" description="HEAT" evidence="2">
    <location>
        <begin position="190"/>
        <end position="228"/>
    </location>
</feature>
<dbReference type="Proteomes" id="UP000827092">
    <property type="component" value="Unassembled WGS sequence"/>
</dbReference>